<dbReference type="Pfam" id="PF01487">
    <property type="entry name" value="DHquinase_I"/>
    <property type="match status" value="1"/>
</dbReference>
<dbReference type="RefSeq" id="WP_013727076.1">
    <property type="nucleotide sequence ID" value="NZ_AZDM01000034.1"/>
</dbReference>
<evidence type="ECO:0000256" key="1">
    <source>
        <dbReference type="ARBA" id="ARBA00001864"/>
    </source>
</evidence>
<dbReference type="GeneID" id="72460854"/>
<evidence type="ECO:0000313" key="6">
    <source>
        <dbReference type="EMBL" id="TDG81147.1"/>
    </source>
</evidence>
<dbReference type="InterPro" id="IPR013785">
    <property type="entry name" value="Aldolase_TIM"/>
</dbReference>
<feature type="binding site" evidence="5">
    <location>
        <position position="236"/>
    </location>
    <ligand>
        <name>3-dehydroquinate</name>
        <dbReference type="ChEBI" id="CHEBI:32364"/>
    </ligand>
</feature>
<dbReference type="UniPathway" id="UPA00053">
    <property type="reaction ID" value="UER00086"/>
</dbReference>
<keyword evidence="5" id="KW-0028">Amino-acid biosynthesis</keyword>
<evidence type="ECO:0000256" key="2">
    <source>
        <dbReference type="ARBA" id="ARBA00023141"/>
    </source>
</evidence>
<proteinExistence type="inferred from homology"/>
<dbReference type="GO" id="GO:0046279">
    <property type="term" value="P:3,4-dihydroxybenzoate biosynthetic process"/>
    <property type="evidence" value="ECO:0007669"/>
    <property type="project" value="TreeGrafter"/>
</dbReference>
<sequence>MSGKLTVRRTSFVTGTTKIAVPITGRTVNDILAQAQAAVTAHPDVIEWRIDYDQAGLDPATYQATYAKLRRILGDTILLTTFRTAGEGGEADLDEAAYVTLYKRLIANELTDILDVELHFSEEAISNLIYLAHQHNIKVILSAHEFQGTPPELEIINLLQQMQNQNADIAKIAAMPNKFKDVLTMMRATTTESDKLEIPIIAISMGSLGRISRVTAPLFGSVMSFATVGDASAPGQIAIDDLRTEMKRFETQ</sequence>
<comment type="catalytic activity">
    <reaction evidence="1 5">
        <text>3-dehydroquinate = 3-dehydroshikimate + H2O</text>
        <dbReference type="Rhea" id="RHEA:21096"/>
        <dbReference type="ChEBI" id="CHEBI:15377"/>
        <dbReference type="ChEBI" id="CHEBI:16630"/>
        <dbReference type="ChEBI" id="CHEBI:32364"/>
        <dbReference type="EC" id="4.2.1.10"/>
    </reaction>
</comment>
<dbReference type="FunFam" id="3.20.20.70:FF:000047">
    <property type="entry name" value="3-dehydroquinate dehydratase"/>
    <property type="match status" value="1"/>
</dbReference>
<dbReference type="GO" id="GO:0009423">
    <property type="term" value="P:chorismate biosynthetic process"/>
    <property type="evidence" value="ECO:0007669"/>
    <property type="project" value="UniProtKB-UniRule"/>
</dbReference>
<dbReference type="CDD" id="cd00502">
    <property type="entry name" value="DHQase_I"/>
    <property type="match status" value="1"/>
</dbReference>
<feature type="active site" description="Proton donor/acceptor" evidence="5">
    <location>
        <position position="144"/>
    </location>
</feature>
<comment type="pathway">
    <text evidence="5">Metabolic intermediate biosynthesis; chorismate biosynthesis; chorismate from D-erythrose 4-phosphate and phosphoenolpyruvate: step 3/7.</text>
</comment>
<feature type="binding site" evidence="5">
    <location>
        <position position="213"/>
    </location>
    <ligand>
        <name>3-dehydroquinate</name>
        <dbReference type="ChEBI" id="CHEBI:32364"/>
    </ligand>
</feature>
<dbReference type="HAMAP" id="MF_00214">
    <property type="entry name" value="AroD"/>
    <property type="match status" value="1"/>
</dbReference>
<comment type="caution">
    <text evidence="6">The sequence shown here is derived from an EMBL/GenBank/DDBJ whole genome shotgun (WGS) entry which is preliminary data.</text>
</comment>
<evidence type="ECO:0000313" key="7">
    <source>
        <dbReference type="Proteomes" id="UP000295181"/>
    </source>
</evidence>
<keyword evidence="2 5" id="KW-0057">Aromatic amino acid biosynthesis</keyword>
<feature type="active site" description="Schiff-base intermediate with substrate" evidence="5">
    <location>
        <position position="171"/>
    </location>
</feature>
<dbReference type="SUPFAM" id="SSF51569">
    <property type="entry name" value="Aldolase"/>
    <property type="match status" value="1"/>
</dbReference>
<comment type="caution">
    <text evidence="5">Lacks conserved residue(s) required for the propagation of feature annotation.</text>
</comment>
<dbReference type="GO" id="GO:0009073">
    <property type="term" value="P:aromatic amino acid family biosynthetic process"/>
    <property type="evidence" value="ECO:0007669"/>
    <property type="project" value="UniProtKB-KW"/>
</dbReference>
<dbReference type="PANTHER" id="PTHR43699">
    <property type="entry name" value="3-DEHYDROQUINATE DEHYDRATASE"/>
    <property type="match status" value="1"/>
</dbReference>
<dbReference type="EMBL" id="PUFP01000006">
    <property type="protein sequence ID" value="TDG81147.1"/>
    <property type="molecule type" value="Genomic_DNA"/>
</dbReference>
<comment type="subunit">
    <text evidence="5">Homodimer.</text>
</comment>
<accession>A0A4R5NV28</accession>
<comment type="similarity">
    <text evidence="5">Belongs to the type-I 3-dehydroquinase family.</text>
</comment>
<reference evidence="6 7" key="1">
    <citation type="journal article" date="2019" name="Appl. Microbiol. Biotechnol.">
        <title>Uncovering carbohydrate metabolism through a genotype-phenotype association study of 56 lactic acid bacteria genomes.</title>
        <authorList>
            <person name="Buron-Moles G."/>
            <person name="Chailyan A."/>
            <person name="Dolejs I."/>
            <person name="Forster J."/>
            <person name="Miks M.H."/>
        </authorList>
    </citation>
    <scope>NUCLEOTIDE SEQUENCE [LARGE SCALE GENOMIC DNA]</scope>
    <source>
        <strain evidence="6 7">ATCC 4005</strain>
    </source>
</reference>
<evidence type="ECO:0000256" key="5">
    <source>
        <dbReference type="HAMAP-Rule" id="MF_00214"/>
    </source>
</evidence>
<feature type="binding site" evidence="5">
    <location>
        <position position="232"/>
    </location>
    <ligand>
        <name>3-dehydroquinate</name>
        <dbReference type="ChEBI" id="CHEBI:32364"/>
    </ligand>
</feature>
<feature type="binding site" evidence="5">
    <location>
        <begin position="47"/>
        <end position="49"/>
    </location>
    <ligand>
        <name>3-dehydroquinate</name>
        <dbReference type="ChEBI" id="CHEBI:32364"/>
    </ligand>
</feature>
<dbReference type="Gene3D" id="3.20.20.70">
    <property type="entry name" value="Aldolase class I"/>
    <property type="match status" value="1"/>
</dbReference>
<feature type="binding site" evidence="5">
    <location>
        <position position="83"/>
    </location>
    <ligand>
        <name>3-dehydroquinate</name>
        <dbReference type="ChEBI" id="CHEBI:32364"/>
    </ligand>
</feature>
<dbReference type="GO" id="GO:0003855">
    <property type="term" value="F:3-dehydroquinate dehydratase activity"/>
    <property type="evidence" value="ECO:0007669"/>
    <property type="project" value="UniProtKB-UniRule"/>
</dbReference>
<keyword evidence="3 5" id="KW-0456">Lyase</keyword>
<keyword evidence="4 5" id="KW-0704">Schiff base</keyword>
<dbReference type="InterPro" id="IPR050146">
    <property type="entry name" value="Type-I_3-dehydroquinase"/>
</dbReference>
<dbReference type="PANTHER" id="PTHR43699:SF1">
    <property type="entry name" value="3-DEHYDROQUINATE DEHYDRATASE"/>
    <property type="match status" value="1"/>
</dbReference>
<dbReference type="AlphaFoldDB" id="A0A4R5NV28"/>
<organism evidence="6 7">
    <name type="scientific">Lentilactobacillus buchneri DSM 20057</name>
    <dbReference type="NCBI Taxonomy" id="1423728"/>
    <lineage>
        <taxon>Bacteria</taxon>
        <taxon>Bacillati</taxon>
        <taxon>Bacillota</taxon>
        <taxon>Bacilli</taxon>
        <taxon>Lactobacillales</taxon>
        <taxon>Lactobacillaceae</taxon>
        <taxon>Lentilactobacillus</taxon>
    </lineage>
</organism>
<evidence type="ECO:0000256" key="4">
    <source>
        <dbReference type="ARBA" id="ARBA00023270"/>
    </source>
</evidence>
<evidence type="ECO:0000256" key="3">
    <source>
        <dbReference type="ARBA" id="ARBA00023239"/>
    </source>
</evidence>
<dbReference type="NCBIfam" id="TIGR01093">
    <property type="entry name" value="aroD"/>
    <property type="match status" value="1"/>
</dbReference>
<protein>
    <recommendedName>
        <fullName evidence="5">3-dehydroquinate dehydratase</fullName>
        <shortName evidence="5">3-dehydroquinase</shortName>
        <ecNumber evidence="5">4.2.1.10</ecNumber>
    </recommendedName>
    <alternativeName>
        <fullName evidence="5">Type I DHQase</fullName>
    </alternativeName>
    <alternativeName>
        <fullName evidence="5">Type I dehydroquinase</fullName>
        <shortName evidence="5">DHQ1</shortName>
    </alternativeName>
</protein>
<dbReference type="InterPro" id="IPR001381">
    <property type="entry name" value="DHquinase_I"/>
</dbReference>
<dbReference type="GO" id="GO:0008652">
    <property type="term" value="P:amino acid biosynthetic process"/>
    <property type="evidence" value="ECO:0007669"/>
    <property type="project" value="UniProtKB-KW"/>
</dbReference>
<gene>
    <name evidence="5" type="primary">aroD</name>
    <name evidence="6" type="ORF">C5L32_001577</name>
</gene>
<dbReference type="EC" id="4.2.1.10" evidence="5"/>
<name>A0A4R5NV28_LENBU</name>
<dbReference type="Proteomes" id="UP000295181">
    <property type="component" value="Unassembled WGS sequence"/>
</dbReference>
<comment type="function">
    <text evidence="5">Involved in the third step of the chorismate pathway, which leads to the biosynthesis of aromatic amino acids. Catalyzes the cis-dehydration of 3-dehydroquinate (DHQ) and introduces the first double bond of the aromatic ring to yield 3-dehydroshikimate.</text>
</comment>